<organism evidence="2 3">
    <name type="scientific">Salinomyces thailandicus</name>
    <dbReference type="NCBI Taxonomy" id="706561"/>
    <lineage>
        <taxon>Eukaryota</taxon>
        <taxon>Fungi</taxon>
        <taxon>Dikarya</taxon>
        <taxon>Ascomycota</taxon>
        <taxon>Pezizomycotina</taxon>
        <taxon>Dothideomycetes</taxon>
        <taxon>Dothideomycetidae</taxon>
        <taxon>Mycosphaerellales</taxon>
        <taxon>Teratosphaeriaceae</taxon>
        <taxon>Salinomyces</taxon>
    </lineage>
</organism>
<evidence type="ECO:0000256" key="1">
    <source>
        <dbReference type="SAM" id="MobiDB-lite"/>
    </source>
</evidence>
<dbReference type="InterPro" id="IPR029058">
    <property type="entry name" value="AB_hydrolase_fold"/>
</dbReference>
<dbReference type="Proteomes" id="UP000308549">
    <property type="component" value="Unassembled WGS sequence"/>
</dbReference>
<comment type="caution">
    <text evidence="2">The sequence shown here is derived from an EMBL/GenBank/DDBJ whole genome shotgun (WGS) entry which is preliminary data.</text>
</comment>
<reference evidence="2 3" key="1">
    <citation type="submission" date="2017-03" db="EMBL/GenBank/DDBJ databases">
        <title>Genomes of endolithic fungi from Antarctica.</title>
        <authorList>
            <person name="Coleine C."/>
            <person name="Masonjones S."/>
            <person name="Stajich J.E."/>
        </authorList>
    </citation>
    <scope>NUCLEOTIDE SEQUENCE [LARGE SCALE GENOMIC DNA]</scope>
    <source>
        <strain evidence="2 3">CCFEE 6315</strain>
    </source>
</reference>
<sequence length="219" mass="23631">MPASLWSASTAWPAEPQTTRHSSNNSLDTTPISAPSPSACPVAKISTFPATILAAIDQLAVSSVVLVDHSKGCRIALEIWNQAQSAGTPQVQGIVFLDGSDNKLRSGPFVFDTRHPASKTLTDEQKLRAKTAAFRQMFSSHTPETLKMATPAQIRGLDGIYGGAIREDSVRVDFEVLDSVLERYGGESRGLLNLQSSDVDRENRWVSLETGRTSTAGFL</sequence>
<accession>A0A4U0TMT6</accession>
<dbReference type="AlphaFoldDB" id="A0A4U0TMT6"/>
<dbReference type="Gene3D" id="3.40.50.1820">
    <property type="entry name" value="alpha/beta hydrolase"/>
    <property type="match status" value="1"/>
</dbReference>
<dbReference type="SUPFAM" id="SSF53474">
    <property type="entry name" value="alpha/beta-Hydrolases"/>
    <property type="match status" value="1"/>
</dbReference>
<evidence type="ECO:0000313" key="2">
    <source>
        <dbReference type="EMBL" id="TKA23298.1"/>
    </source>
</evidence>
<dbReference type="EMBL" id="NAJL01000058">
    <property type="protein sequence ID" value="TKA23298.1"/>
    <property type="molecule type" value="Genomic_DNA"/>
</dbReference>
<proteinExistence type="predicted"/>
<name>A0A4U0TMT6_9PEZI</name>
<keyword evidence="3" id="KW-1185">Reference proteome</keyword>
<dbReference type="OrthoDB" id="8119704at2759"/>
<protein>
    <submittedName>
        <fullName evidence="2">Uncharacterized protein</fullName>
    </submittedName>
</protein>
<evidence type="ECO:0000313" key="3">
    <source>
        <dbReference type="Proteomes" id="UP000308549"/>
    </source>
</evidence>
<gene>
    <name evidence="2" type="ORF">B0A50_07355</name>
</gene>
<feature type="region of interest" description="Disordered" evidence="1">
    <location>
        <begin position="1"/>
        <end position="33"/>
    </location>
</feature>